<dbReference type="PROSITE" id="PS00720">
    <property type="entry name" value="RASGEF"/>
    <property type="match status" value="1"/>
</dbReference>
<proteinExistence type="predicted"/>
<dbReference type="Pfam" id="PF00617">
    <property type="entry name" value="RasGEF"/>
    <property type="match status" value="1"/>
</dbReference>
<dbReference type="InterPro" id="IPR000651">
    <property type="entry name" value="Ras-like_Gua-exchang_fac_N"/>
</dbReference>
<dbReference type="OrthoDB" id="20825at2759"/>
<feature type="domain" description="Ras-GEF" evidence="3">
    <location>
        <begin position="567"/>
        <end position="813"/>
    </location>
</feature>
<dbReference type="PROSITE" id="PS50009">
    <property type="entry name" value="RASGEF_CAT"/>
    <property type="match status" value="1"/>
</dbReference>
<dbReference type="SMART" id="SM00229">
    <property type="entry name" value="RasGEFN"/>
    <property type="match status" value="1"/>
</dbReference>
<dbReference type="AlphaFoldDB" id="A0A8S3S203"/>
<comment type="caution">
    <text evidence="5">The sequence shown here is derived from an EMBL/GenBank/DDBJ whole genome shotgun (WGS) entry which is preliminary data.</text>
</comment>
<evidence type="ECO:0008006" key="7">
    <source>
        <dbReference type="Google" id="ProtNLM"/>
    </source>
</evidence>
<keyword evidence="1 2" id="KW-0344">Guanine-nucleotide releasing factor</keyword>
<dbReference type="InterPro" id="IPR008937">
    <property type="entry name" value="Ras-like_GEF"/>
</dbReference>
<dbReference type="GO" id="GO:0007265">
    <property type="term" value="P:Ras protein signal transduction"/>
    <property type="evidence" value="ECO:0007669"/>
    <property type="project" value="TreeGrafter"/>
</dbReference>
<gene>
    <name evidence="5" type="ORF">MEDL_29650</name>
</gene>
<organism evidence="5 6">
    <name type="scientific">Mytilus edulis</name>
    <name type="common">Blue mussel</name>
    <dbReference type="NCBI Taxonomy" id="6550"/>
    <lineage>
        <taxon>Eukaryota</taxon>
        <taxon>Metazoa</taxon>
        <taxon>Spiralia</taxon>
        <taxon>Lophotrochozoa</taxon>
        <taxon>Mollusca</taxon>
        <taxon>Bivalvia</taxon>
        <taxon>Autobranchia</taxon>
        <taxon>Pteriomorphia</taxon>
        <taxon>Mytilida</taxon>
        <taxon>Mytiloidea</taxon>
        <taxon>Mytilidae</taxon>
        <taxon>Mytilinae</taxon>
        <taxon>Mytilus</taxon>
    </lineage>
</organism>
<keyword evidence="6" id="KW-1185">Reference proteome</keyword>
<dbReference type="PANTHER" id="PTHR23113">
    <property type="entry name" value="GUANINE NUCLEOTIDE EXCHANGE FACTOR"/>
    <property type="match status" value="1"/>
</dbReference>
<dbReference type="SMART" id="SM00147">
    <property type="entry name" value="RasGEF"/>
    <property type="match status" value="1"/>
</dbReference>
<dbReference type="CDD" id="cd00155">
    <property type="entry name" value="RasGEF"/>
    <property type="match status" value="1"/>
</dbReference>
<dbReference type="EMBL" id="CAJPWZ010001459">
    <property type="protein sequence ID" value="CAG2215892.1"/>
    <property type="molecule type" value="Genomic_DNA"/>
</dbReference>
<dbReference type="InterPro" id="IPR023578">
    <property type="entry name" value="Ras_GEF_dom_sf"/>
</dbReference>
<dbReference type="Pfam" id="PF05380">
    <property type="entry name" value="Peptidase_A17"/>
    <property type="match status" value="1"/>
</dbReference>
<reference evidence="5" key="1">
    <citation type="submission" date="2021-03" db="EMBL/GenBank/DDBJ databases">
        <authorList>
            <person name="Bekaert M."/>
        </authorList>
    </citation>
    <scope>NUCLEOTIDE SEQUENCE</scope>
</reference>
<protein>
    <recommendedName>
        <fullName evidence="7">Ras-GEF domain-containing family member 1B</fullName>
    </recommendedName>
</protein>
<dbReference type="SUPFAM" id="SSF48366">
    <property type="entry name" value="Ras GEF"/>
    <property type="match status" value="1"/>
</dbReference>
<dbReference type="Proteomes" id="UP000683360">
    <property type="component" value="Unassembled WGS sequence"/>
</dbReference>
<dbReference type="InterPro" id="IPR008042">
    <property type="entry name" value="Retrotrans_Pao"/>
</dbReference>
<dbReference type="PANTHER" id="PTHR23113:SF356">
    <property type="entry name" value="FI05912P-RELATED"/>
    <property type="match status" value="1"/>
</dbReference>
<dbReference type="Gene3D" id="1.10.840.10">
    <property type="entry name" value="Ras guanine-nucleotide exchange factors catalytic domain"/>
    <property type="match status" value="1"/>
</dbReference>
<accession>A0A8S3S203</accession>
<evidence type="ECO:0000256" key="2">
    <source>
        <dbReference type="PROSITE-ProRule" id="PRU00168"/>
    </source>
</evidence>
<evidence type="ECO:0000259" key="4">
    <source>
        <dbReference type="PROSITE" id="PS50212"/>
    </source>
</evidence>
<dbReference type="InterPro" id="IPR019804">
    <property type="entry name" value="Ras_G-nucl-exch_fac_CS"/>
</dbReference>
<sequence>MGGFRLTKWLSNKRNVLNAIPESERASSVVSLGPSDMLPSDKALGVIWDVNEDKIKFKVKLSDKPLTRRGILSVVSSIFDPLGLVSPVTLRAKAIVQHLCKEKFGWDEQIPQEYHDKWKSWVKNLPCLENLSVNRCFLPRDVQHVKNVQLHIFSDGSELGYGACAYLRVVDENDRTTCSLMMGKARLAPIKQVSIPRLELSGAVTACRLYEILSCLVTFRLLEAEKRKLSVLQSELGQLNNNDYGHDVAQKRAAIGQIQSSVTRFQLNYNRLEQEYKVAAMGMIKRQHKRGSSRSQPAIGLKQTSKSRPSIFGTIAKEKPNKKEKRLELLCFILLLMDNHVDYNSNIRDSRMEVNLNYLLQQLRSVGPQMISLSRMFDLRPSGYDSQVPSHYTEDEALIFEEGNLMAGSLEALIQHLVPTTNYHPDRTYVFAFLLSSRLYIKPHILLKEVCQICVFQQNLAEDEINQEKLGTFGPNILQLLGEWTEMFPYDFRDDRMMKQLKEITQRIISIYPELQTDFASLTHNLINKLSSLHKYEEELSKINTEAVRKSSIQEVPTTDITEICPSPLECAQQLTHIELERLGQIGPEEFVQAFAKEPVSSETSFKDMKKTSNLEAYVNWFNRLSYLITTEICSHLKKKNRVKVIEYFLDVGKECINIGNFNSLIAIIAGLNMSQVSRLKKTWAKVNTAKFEILEHQMDPSNNFGSYRSCLKAAMWRSEGATNAREKIVIPFFSLFVKDLYFLNEGHSSKLENGNINFEKFWQLAKQISGLVTWQQVQCPFEKKADVLHYILTNPVFSESNLSLASFECEAPFSKNEKERHKDLKSKVGIS</sequence>
<dbReference type="GO" id="GO:0005886">
    <property type="term" value="C:plasma membrane"/>
    <property type="evidence" value="ECO:0007669"/>
    <property type="project" value="TreeGrafter"/>
</dbReference>
<dbReference type="GO" id="GO:0005085">
    <property type="term" value="F:guanyl-nucleotide exchange factor activity"/>
    <property type="evidence" value="ECO:0007669"/>
    <property type="project" value="UniProtKB-KW"/>
</dbReference>
<dbReference type="CDD" id="cd06224">
    <property type="entry name" value="REM"/>
    <property type="match status" value="1"/>
</dbReference>
<evidence type="ECO:0000256" key="1">
    <source>
        <dbReference type="ARBA" id="ARBA00022658"/>
    </source>
</evidence>
<dbReference type="InterPro" id="IPR001895">
    <property type="entry name" value="RASGEF_cat_dom"/>
</dbReference>
<dbReference type="PROSITE" id="PS50212">
    <property type="entry name" value="RASGEF_NTER"/>
    <property type="match status" value="1"/>
</dbReference>
<dbReference type="Pfam" id="PF00618">
    <property type="entry name" value="RasGEF_N"/>
    <property type="match status" value="1"/>
</dbReference>
<feature type="domain" description="N-terminal Ras-GEF" evidence="4">
    <location>
        <begin position="401"/>
        <end position="531"/>
    </location>
</feature>
<evidence type="ECO:0000259" key="3">
    <source>
        <dbReference type="PROSITE" id="PS50009"/>
    </source>
</evidence>
<evidence type="ECO:0000313" key="6">
    <source>
        <dbReference type="Proteomes" id="UP000683360"/>
    </source>
</evidence>
<dbReference type="Gene3D" id="1.20.870.10">
    <property type="entry name" value="Son of sevenless (SoS) protein Chain: S domain 1"/>
    <property type="match status" value="1"/>
</dbReference>
<name>A0A8S3S203_MYTED</name>
<dbReference type="InterPro" id="IPR036964">
    <property type="entry name" value="RASGEF_cat_dom_sf"/>
</dbReference>
<evidence type="ECO:0000313" key="5">
    <source>
        <dbReference type="EMBL" id="CAG2215892.1"/>
    </source>
</evidence>